<dbReference type="PANTHER" id="PTHR43975:SF2">
    <property type="entry name" value="EG:BACR7A4.14 PROTEIN-RELATED"/>
    <property type="match status" value="1"/>
</dbReference>
<dbReference type="Pfam" id="PF13561">
    <property type="entry name" value="adh_short_C2"/>
    <property type="match status" value="1"/>
</dbReference>
<gene>
    <name evidence="1" type="primary">DECR2_1</name>
    <name evidence="1" type="ORF">DERP_003623</name>
</gene>
<reference evidence="1 2" key="1">
    <citation type="journal article" date="2018" name="J. Allergy Clin. Immunol.">
        <title>High-quality assembly of Dermatophagoides pteronyssinus genome and transcriptome reveals a wide range of novel allergens.</title>
        <authorList>
            <person name="Liu X.Y."/>
            <person name="Yang K.Y."/>
            <person name="Wang M.Q."/>
            <person name="Kwok J.S."/>
            <person name="Zeng X."/>
            <person name="Yang Z."/>
            <person name="Xiao X.J."/>
            <person name="Lau C.P."/>
            <person name="Li Y."/>
            <person name="Huang Z.M."/>
            <person name="Ba J.G."/>
            <person name="Yim A.K."/>
            <person name="Ouyang C.Y."/>
            <person name="Ngai S.M."/>
            <person name="Chan T.F."/>
            <person name="Leung E.L."/>
            <person name="Liu L."/>
            <person name="Liu Z.G."/>
            <person name="Tsui S.K."/>
        </authorList>
    </citation>
    <scope>NUCLEOTIDE SEQUENCE [LARGE SCALE GENOMIC DNA]</scope>
    <source>
        <strain evidence="1">Derp</strain>
    </source>
</reference>
<dbReference type="Proteomes" id="UP000887458">
    <property type="component" value="Unassembled WGS sequence"/>
</dbReference>
<comment type="caution">
    <text evidence="1">The sequence shown here is derived from an EMBL/GenBank/DDBJ whole genome shotgun (WGS) entry which is preliminary data.</text>
</comment>
<dbReference type="PRINTS" id="PR00081">
    <property type="entry name" value="GDHRDH"/>
</dbReference>
<sequence length="311" mass="33808">MSCSSSMETKYNFNDKVAIITGSSSGIGAEIARQFARNGAQVTITGRDSNALQSIADEIEKEFNRKPLQIIGDLVVDQSTLPFRLINETISAFGRLDFLVNNAGGGSPYDSLLNENLMQGFDQVFTLNVRSVVYLTQLAVPYLEKTCGNIINISSMASIRPHSILYSSSKAAVDMITKTSAQELGGKGIRVNSINPGSVTTRYARSIGLPETILSDYEDDIRERTILKFVPKPIEIAKLAMFLASDDAKNMTGSNIVTDSVFVHKLIRYKRIKCMSIILASSNANVVAIHFLGPLPNGRNADLLNCLSGSV</sequence>
<protein>
    <submittedName>
        <fullName evidence="1">Peroxisomal 2,4-dienoyl-CoA reductase</fullName>
    </submittedName>
</protein>
<proteinExistence type="predicted"/>
<organism evidence="1 2">
    <name type="scientific">Dermatophagoides pteronyssinus</name>
    <name type="common">European house dust mite</name>
    <dbReference type="NCBI Taxonomy" id="6956"/>
    <lineage>
        <taxon>Eukaryota</taxon>
        <taxon>Metazoa</taxon>
        <taxon>Ecdysozoa</taxon>
        <taxon>Arthropoda</taxon>
        <taxon>Chelicerata</taxon>
        <taxon>Arachnida</taxon>
        <taxon>Acari</taxon>
        <taxon>Acariformes</taxon>
        <taxon>Sarcoptiformes</taxon>
        <taxon>Astigmata</taxon>
        <taxon>Psoroptidia</taxon>
        <taxon>Analgoidea</taxon>
        <taxon>Pyroglyphidae</taxon>
        <taxon>Dermatophagoidinae</taxon>
        <taxon>Dermatophagoides</taxon>
    </lineage>
</organism>
<keyword evidence="2" id="KW-1185">Reference proteome</keyword>
<dbReference type="SUPFAM" id="SSF51735">
    <property type="entry name" value="NAD(P)-binding Rossmann-fold domains"/>
    <property type="match status" value="1"/>
</dbReference>
<dbReference type="Gene3D" id="3.40.50.720">
    <property type="entry name" value="NAD(P)-binding Rossmann-like Domain"/>
    <property type="match status" value="1"/>
</dbReference>
<dbReference type="EMBL" id="NJHN03000032">
    <property type="protein sequence ID" value="KAH9423344.1"/>
    <property type="molecule type" value="Genomic_DNA"/>
</dbReference>
<accession>A0ABQ8JL97</accession>
<evidence type="ECO:0000313" key="2">
    <source>
        <dbReference type="Proteomes" id="UP000887458"/>
    </source>
</evidence>
<reference evidence="1 2" key="2">
    <citation type="journal article" date="2022" name="Mol. Biol. Evol.">
        <title>Comparative Genomics Reveals Insights into the Divergent Evolution of Astigmatic Mites and Household Pest Adaptations.</title>
        <authorList>
            <person name="Xiong Q."/>
            <person name="Wan A.T."/>
            <person name="Liu X."/>
            <person name="Fung C.S."/>
            <person name="Xiao X."/>
            <person name="Malainual N."/>
            <person name="Hou J."/>
            <person name="Wang L."/>
            <person name="Wang M."/>
            <person name="Yang K.Y."/>
            <person name="Cui Y."/>
            <person name="Leung E.L."/>
            <person name="Nong W."/>
            <person name="Shin S.K."/>
            <person name="Au S.W."/>
            <person name="Jeong K.Y."/>
            <person name="Chew F.T."/>
            <person name="Hui J.H."/>
            <person name="Leung T.F."/>
            <person name="Tungtrongchitr A."/>
            <person name="Zhong N."/>
            <person name="Liu Z."/>
            <person name="Tsui S.K."/>
        </authorList>
    </citation>
    <scope>NUCLEOTIDE SEQUENCE [LARGE SCALE GENOMIC DNA]</scope>
    <source>
        <strain evidence="1">Derp</strain>
    </source>
</reference>
<evidence type="ECO:0000313" key="1">
    <source>
        <dbReference type="EMBL" id="KAH9423344.1"/>
    </source>
</evidence>
<dbReference type="InterPro" id="IPR002347">
    <property type="entry name" value="SDR_fam"/>
</dbReference>
<name>A0ABQ8JL97_DERPT</name>
<dbReference type="InterPro" id="IPR036291">
    <property type="entry name" value="NAD(P)-bd_dom_sf"/>
</dbReference>
<dbReference type="PRINTS" id="PR00080">
    <property type="entry name" value="SDRFAMILY"/>
</dbReference>
<dbReference type="PANTHER" id="PTHR43975">
    <property type="entry name" value="ZGC:101858"/>
    <property type="match status" value="1"/>
</dbReference>